<feature type="transmembrane region" description="Helical" evidence="2">
    <location>
        <begin position="147"/>
        <end position="169"/>
    </location>
</feature>
<keyword evidence="4" id="KW-1185">Reference proteome</keyword>
<evidence type="ECO:0000256" key="2">
    <source>
        <dbReference type="SAM" id="Phobius"/>
    </source>
</evidence>
<evidence type="ECO:0000313" key="4">
    <source>
        <dbReference type="Proteomes" id="UP000193411"/>
    </source>
</evidence>
<evidence type="ECO:0000256" key="1">
    <source>
        <dbReference type="SAM" id="MobiDB-lite"/>
    </source>
</evidence>
<organism evidence="3 4">
    <name type="scientific">Catenaria anguillulae PL171</name>
    <dbReference type="NCBI Taxonomy" id="765915"/>
    <lineage>
        <taxon>Eukaryota</taxon>
        <taxon>Fungi</taxon>
        <taxon>Fungi incertae sedis</taxon>
        <taxon>Blastocladiomycota</taxon>
        <taxon>Blastocladiomycetes</taxon>
        <taxon>Blastocladiales</taxon>
        <taxon>Catenariaceae</taxon>
        <taxon>Catenaria</taxon>
    </lineage>
</organism>
<feature type="region of interest" description="Disordered" evidence="1">
    <location>
        <begin position="23"/>
        <end position="54"/>
    </location>
</feature>
<dbReference type="AlphaFoldDB" id="A0A1Y2HB02"/>
<keyword evidence="2" id="KW-0812">Transmembrane</keyword>
<protein>
    <submittedName>
        <fullName evidence="3">Uncharacterized protein</fullName>
    </submittedName>
</protein>
<dbReference type="Proteomes" id="UP000193411">
    <property type="component" value="Unassembled WGS sequence"/>
</dbReference>
<accession>A0A1Y2HB02</accession>
<reference evidence="3 4" key="1">
    <citation type="submission" date="2016-07" db="EMBL/GenBank/DDBJ databases">
        <title>Pervasive Adenine N6-methylation of Active Genes in Fungi.</title>
        <authorList>
            <consortium name="DOE Joint Genome Institute"/>
            <person name="Mondo S.J."/>
            <person name="Dannebaum R.O."/>
            <person name="Kuo R.C."/>
            <person name="Labutti K."/>
            <person name="Haridas S."/>
            <person name="Kuo A."/>
            <person name="Salamov A."/>
            <person name="Ahrendt S.R."/>
            <person name="Lipzen A."/>
            <person name="Sullivan W."/>
            <person name="Andreopoulos W.B."/>
            <person name="Clum A."/>
            <person name="Lindquist E."/>
            <person name="Daum C."/>
            <person name="Ramamoorthy G.K."/>
            <person name="Gryganskyi A."/>
            <person name="Culley D."/>
            <person name="Magnuson J.K."/>
            <person name="James T.Y."/>
            <person name="O'Malley M.A."/>
            <person name="Stajich J.E."/>
            <person name="Spatafora J.W."/>
            <person name="Visel A."/>
            <person name="Grigoriev I.V."/>
        </authorList>
    </citation>
    <scope>NUCLEOTIDE SEQUENCE [LARGE SCALE GENOMIC DNA]</scope>
    <source>
        <strain evidence="3 4">PL171</strain>
    </source>
</reference>
<name>A0A1Y2HB02_9FUNG</name>
<proteinExistence type="predicted"/>
<comment type="caution">
    <text evidence="3">The sequence shown here is derived from an EMBL/GenBank/DDBJ whole genome shotgun (WGS) entry which is preliminary data.</text>
</comment>
<feature type="compositionally biased region" description="Low complexity" evidence="1">
    <location>
        <begin position="23"/>
        <end position="42"/>
    </location>
</feature>
<feature type="transmembrane region" description="Helical" evidence="2">
    <location>
        <begin position="72"/>
        <end position="92"/>
    </location>
</feature>
<keyword evidence="2" id="KW-1133">Transmembrane helix</keyword>
<evidence type="ECO:0000313" key="3">
    <source>
        <dbReference type="EMBL" id="ORZ31101.1"/>
    </source>
</evidence>
<sequence length="303" mass="32819">MIMLRFISAPTLRLPIRRLHHFPTTATRRSASSASGPSGPARRTPKSRPHQQPSALGPVIIYSAARPTLPRIYLAAGVSAAIFFTSAAFAVYDLLKVTVQVPTSQLDPTKSPDSLAGRIPQFIRKGTPLPNEIQSHLNDNPPSPLRAWIGASACLAIGAVSLTFGWRFAQKWVHSVSLVYPPPTPSSPSTKSVATPALAHITYGTLRKSVKQVPITQCYTIRPVADMIRADQSFFYIKKHAPAAAASKIPLVDSQTHAQSLMLTLDSRGEFKKDGATYSLDRLFLQREPIKSSSSSSSSPTVL</sequence>
<keyword evidence="2" id="KW-0472">Membrane</keyword>
<dbReference type="EMBL" id="MCFL01000067">
    <property type="protein sequence ID" value="ORZ31101.1"/>
    <property type="molecule type" value="Genomic_DNA"/>
</dbReference>
<gene>
    <name evidence="3" type="ORF">BCR44DRAFT_45302</name>
</gene>